<dbReference type="Gene3D" id="3.90.380.10">
    <property type="entry name" value="Naphthalene 1,2-dioxygenase Alpha Subunit, Chain A, domain 1"/>
    <property type="match status" value="1"/>
</dbReference>
<dbReference type="UniPathway" id="UPA01020"/>
<dbReference type="GO" id="GO:0046872">
    <property type="term" value="F:metal ion binding"/>
    <property type="evidence" value="ECO:0007669"/>
    <property type="project" value="UniProtKB-KW"/>
</dbReference>
<evidence type="ECO:0000256" key="6">
    <source>
        <dbReference type="ARBA" id="ARBA00022723"/>
    </source>
</evidence>
<dbReference type="SUPFAM" id="SSF50022">
    <property type="entry name" value="ISP domain"/>
    <property type="match status" value="1"/>
</dbReference>
<evidence type="ECO:0000256" key="8">
    <source>
        <dbReference type="ARBA" id="ARBA00023002"/>
    </source>
</evidence>
<evidence type="ECO:0000256" key="14">
    <source>
        <dbReference type="ARBA" id="ARBA00026095"/>
    </source>
</evidence>
<evidence type="ECO:0000256" key="1">
    <source>
        <dbReference type="ARBA" id="ARBA00001962"/>
    </source>
</evidence>
<evidence type="ECO:0000256" key="9">
    <source>
        <dbReference type="ARBA" id="ARBA00023004"/>
    </source>
</evidence>
<evidence type="ECO:0000256" key="5">
    <source>
        <dbReference type="ARBA" id="ARBA00022714"/>
    </source>
</evidence>
<dbReference type="EC" id="1.14.19.21" evidence="14"/>
<evidence type="ECO:0000256" key="13">
    <source>
        <dbReference type="ARBA" id="ARBA00025729"/>
    </source>
</evidence>
<dbReference type="AlphaFoldDB" id="A0A6P7TMZ0"/>
<keyword evidence="11 17" id="KW-0472">Membrane</keyword>
<evidence type="ECO:0000256" key="2">
    <source>
        <dbReference type="ARBA" id="ARBA00004370"/>
    </source>
</evidence>
<comment type="catalytic activity">
    <reaction evidence="15">
        <text>cholesterol + NADH + O2 + H(+) = 7-dehydrocholesterol + NAD(+) + 2 H2O</text>
        <dbReference type="Rhea" id="RHEA:51644"/>
        <dbReference type="ChEBI" id="CHEBI:15377"/>
        <dbReference type="ChEBI" id="CHEBI:15378"/>
        <dbReference type="ChEBI" id="CHEBI:15379"/>
        <dbReference type="ChEBI" id="CHEBI:16113"/>
        <dbReference type="ChEBI" id="CHEBI:17759"/>
        <dbReference type="ChEBI" id="CHEBI:57540"/>
        <dbReference type="ChEBI" id="CHEBI:57945"/>
        <dbReference type="EC" id="1.14.19.21"/>
    </reaction>
    <physiologicalReaction direction="left-to-right" evidence="15">
        <dbReference type="Rhea" id="RHEA:51645"/>
    </physiologicalReaction>
</comment>
<feature type="domain" description="Rieske" evidence="18">
    <location>
        <begin position="143"/>
        <end position="247"/>
    </location>
</feature>
<dbReference type="InterPro" id="IPR045605">
    <property type="entry name" value="KshA-like_C"/>
</dbReference>
<evidence type="ECO:0000256" key="15">
    <source>
        <dbReference type="ARBA" id="ARBA00047853"/>
    </source>
</evidence>
<keyword evidence="7 17" id="KW-1133">Transmembrane helix</keyword>
<dbReference type="Pfam" id="PF19298">
    <property type="entry name" value="KshA_C"/>
    <property type="match status" value="1"/>
</dbReference>
<dbReference type="PROSITE" id="PS51296">
    <property type="entry name" value="RIESKE"/>
    <property type="match status" value="1"/>
</dbReference>
<keyword evidence="6" id="KW-0479">Metal-binding</keyword>
<dbReference type="GO" id="GO:0008203">
    <property type="term" value="P:cholesterol metabolic process"/>
    <property type="evidence" value="ECO:0007669"/>
    <property type="project" value="InterPro"/>
</dbReference>
<evidence type="ECO:0000256" key="17">
    <source>
        <dbReference type="SAM" id="Phobius"/>
    </source>
</evidence>
<dbReference type="GO" id="GO:0016020">
    <property type="term" value="C:membrane"/>
    <property type="evidence" value="ECO:0007669"/>
    <property type="project" value="UniProtKB-SubCell"/>
</dbReference>
<dbReference type="GO" id="GO:0170056">
    <property type="term" value="F:cholesterol 7-desaturase [NAD(P)H] activity"/>
    <property type="evidence" value="ECO:0007669"/>
    <property type="project" value="UniProtKB-EC"/>
</dbReference>
<keyword evidence="19" id="KW-1185">Reference proteome</keyword>
<dbReference type="InterPro" id="IPR036922">
    <property type="entry name" value="Rieske_2Fe-2S_sf"/>
</dbReference>
<evidence type="ECO:0000256" key="11">
    <source>
        <dbReference type="ARBA" id="ARBA00023136"/>
    </source>
</evidence>
<comment type="cofactor">
    <cofactor evidence="1">
        <name>Fe cation</name>
        <dbReference type="ChEBI" id="CHEBI:24875"/>
    </cofactor>
</comment>
<evidence type="ECO:0000256" key="12">
    <source>
        <dbReference type="ARBA" id="ARBA00025712"/>
    </source>
</evidence>
<dbReference type="PANTHER" id="PTHR21266">
    <property type="entry name" value="IRON-SULFUR DOMAIN CONTAINING PROTEIN"/>
    <property type="match status" value="1"/>
</dbReference>
<comment type="pathway">
    <text evidence="3">Hormone biosynthesis.</text>
</comment>
<evidence type="ECO:0000259" key="18">
    <source>
        <dbReference type="PROSITE" id="PS51296"/>
    </source>
</evidence>
<dbReference type="PANTHER" id="PTHR21266:SF32">
    <property type="entry name" value="CHOLESTEROL 7-DESATURASE NVD"/>
    <property type="match status" value="1"/>
</dbReference>
<evidence type="ECO:0000256" key="16">
    <source>
        <dbReference type="ARBA" id="ARBA00049548"/>
    </source>
</evidence>
<evidence type="ECO:0000313" key="19">
    <source>
        <dbReference type="Proteomes" id="UP000515154"/>
    </source>
</evidence>
<evidence type="ECO:0000256" key="7">
    <source>
        <dbReference type="ARBA" id="ARBA00022989"/>
    </source>
</evidence>
<reference evidence="20" key="1">
    <citation type="submission" date="2025-08" db="UniProtKB">
        <authorList>
            <consortium name="RefSeq"/>
        </authorList>
    </citation>
    <scope>IDENTIFICATION</scope>
</reference>
<dbReference type="InterPro" id="IPR017941">
    <property type="entry name" value="Rieske_2Fe-2S"/>
</dbReference>
<keyword evidence="5" id="KW-0001">2Fe-2S</keyword>
<dbReference type="RefSeq" id="XP_029650361.1">
    <property type="nucleotide sequence ID" value="XM_029794501.2"/>
</dbReference>
<evidence type="ECO:0000256" key="4">
    <source>
        <dbReference type="ARBA" id="ARBA00022692"/>
    </source>
</evidence>
<gene>
    <name evidence="20" type="primary">LOC115223821</name>
</gene>
<keyword evidence="10" id="KW-0411">Iron-sulfur</keyword>
<feature type="transmembrane region" description="Helical" evidence="17">
    <location>
        <begin position="69"/>
        <end position="93"/>
    </location>
</feature>
<keyword evidence="8" id="KW-0560">Oxidoreductase</keyword>
<dbReference type="Pfam" id="PF00355">
    <property type="entry name" value="Rieske"/>
    <property type="match status" value="1"/>
</dbReference>
<evidence type="ECO:0000313" key="20">
    <source>
        <dbReference type="RefSeq" id="XP_029650361.1"/>
    </source>
</evidence>
<comment type="catalytic activity">
    <reaction evidence="16">
        <text>cholesterol + NADPH + O2 + H(+) = 7-dehydrocholesterol + NADP(+) + 2 H2O</text>
        <dbReference type="Rhea" id="RHEA:45024"/>
        <dbReference type="ChEBI" id="CHEBI:15377"/>
        <dbReference type="ChEBI" id="CHEBI:15378"/>
        <dbReference type="ChEBI" id="CHEBI:15379"/>
        <dbReference type="ChEBI" id="CHEBI:16113"/>
        <dbReference type="ChEBI" id="CHEBI:17759"/>
        <dbReference type="ChEBI" id="CHEBI:57783"/>
        <dbReference type="ChEBI" id="CHEBI:58349"/>
        <dbReference type="EC" id="1.14.19.21"/>
    </reaction>
    <physiologicalReaction direction="left-to-right" evidence="16">
        <dbReference type="Rhea" id="RHEA:45025"/>
    </physiologicalReaction>
</comment>
<dbReference type="GO" id="GO:0005737">
    <property type="term" value="C:cytoplasm"/>
    <property type="evidence" value="ECO:0007669"/>
    <property type="project" value="TreeGrafter"/>
</dbReference>
<organism evidence="19 20">
    <name type="scientific">Octopus sinensis</name>
    <name type="common">East Asian common octopus</name>
    <dbReference type="NCBI Taxonomy" id="2607531"/>
    <lineage>
        <taxon>Eukaryota</taxon>
        <taxon>Metazoa</taxon>
        <taxon>Spiralia</taxon>
        <taxon>Lophotrochozoa</taxon>
        <taxon>Mollusca</taxon>
        <taxon>Cephalopoda</taxon>
        <taxon>Coleoidea</taxon>
        <taxon>Octopodiformes</taxon>
        <taxon>Octopoda</taxon>
        <taxon>Incirrata</taxon>
        <taxon>Octopodidae</taxon>
        <taxon>Octopus</taxon>
    </lineage>
</organism>
<accession>A0A6P7TMZ0</accession>
<comment type="subcellular location">
    <subcellularLocation>
        <location evidence="2">Membrane</location>
    </subcellularLocation>
</comment>
<evidence type="ECO:0000256" key="3">
    <source>
        <dbReference type="ARBA" id="ARBA00004972"/>
    </source>
</evidence>
<keyword evidence="9" id="KW-0408">Iron</keyword>
<comment type="similarity">
    <text evidence="13">Belongs to the cholesterol 7-desaturase family.</text>
</comment>
<dbReference type="KEGG" id="osn:115223821"/>
<protein>
    <recommendedName>
        <fullName evidence="14">cholesterol 7-desaturase</fullName>
        <ecNumber evidence="14">1.14.19.21</ecNumber>
    </recommendedName>
</protein>
<comment type="pathway">
    <text evidence="12">Steroid hormone biosynthesis; dafachronic acid biosynthesis.</text>
</comment>
<evidence type="ECO:0000256" key="10">
    <source>
        <dbReference type="ARBA" id="ARBA00023014"/>
    </source>
</evidence>
<dbReference type="Proteomes" id="UP000515154">
    <property type="component" value="Linkage group LG2"/>
</dbReference>
<proteinExistence type="inferred from homology"/>
<dbReference type="GO" id="GO:0051537">
    <property type="term" value="F:2 iron, 2 sulfur cluster binding"/>
    <property type="evidence" value="ECO:0007669"/>
    <property type="project" value="UniProtKB-KW"/>
</dbReference>
<keyword evidence="4 17" id="KW-0812">Transmembrane</keyword>
<dbReference type="InterPro" id="IPR050584">
    <property type="entry name" value="Cholesterol_7-desaturase"/>
</dbReference>
<dbReference type="Gene3D" id="2.102.10.10">
    <property type="entry name" value="Rieske [2Fe-2S] iron-sulphur domain"/>
    <property type="match status" value="1"/>
</dbReference>
<sequence length="481" mass="55304">MYMWKQIVLISFITASFLTLVVVAALSDSLDFKTLTVPLFEVGEFCKHAVSTVTTDGWSDLLARNYLDFFLLFRIGVYATLAYVTISILRWLYQFLFCNMDRTRVLGTTGYVPDGVLSMKEIANGVRRRRRVGDIPPVYPNGWFGLIESHKLAIRQTVPISILGLNLALFRDEKGNAHALNAYCPHLGAHLAVGGRVLGNCIECPFHGWRFRGDDGKCVYIPYADKIPDVAQVKSWPIQDVNGWIYLWYHAEGLEPTWVIPEIEDIVKGNWTYKGRTEHHVNAHIEEIPLNGADVIHLNQVHGPGLVAGVDLRHMYARFWEFIKHIWTATWEPYPPPDGHLASITLKHCLNLCGVPFKMLNLDVFARQIGPAIVYLEFRSIFGKGIYIQSVIPTEPMVQKVVHNIYVSKSVPTLFAKFLLLAEAIQFERDIMIWNNKQYQHKPVFVKSKEDSLMMRHRRWFSQFYSENSPRMTFQKESLDW</sequence>
<name>A0A6P7TMZ0_9MOLL</name>